<evidence type="ECO:0000259" key="3">
    <source>
        <dbReference type="SMART" id="SM00474"/>
    </source>
</evidence>
<evidence type="ECO:0000313" key="5">
    <source>
        <dbReference type="Proteomes" id="UP000649617"/>
    </source>
</evidence>
<organism evidence="4 5">
    <name type="scientific">Symbiodinium pilosum</name>
    <name type="common">Dinoflagellate</name>
    <dbReference type="NCBI Taxonomy" id="2952"/>
    <lineage>
        <taxon>Eukaryota</taxon>
        <taxon>Sar</taxon>
        <taxon>Alveolata</taxon>
        <taxon>Dinophyceae</taxon>
        <taxon>Suessiales</taxon>
        <taxon>Symbiodiniaceae</taxon>
        <taxon>Symbiodinium</taxon>
    </lineage>
</organism>
<evidence type="ECO:0000256" key="1">
    <source>
        <dbReference type="SAM" id="Coils"/>
    </source>
</evidence>
<dbReference type="GO" id="GO:0071035">
    <property type="term" value="P:nuclear polyadenylation-dependent rRNA catabolic process"/>
    <property type="evidence" value="ECO:0007669"/>
    <property type="project" value="TreeGrafter"/>
</dbReference>
<dbReference type="SMART" id="SM00474">
    <property type="entry name" value="35EXOc"/>
    <property type="match status" value="1"/>
</dbReference>
<dbReference type="GO" id="GO:0000175">
    <property type="term" value="F:3'-5'-RNA exonuclease activity"/>
    <property type="evidence" value="ECO:0007669"/>
    <property type="project" value="InterPro"/>
</dbReference>
<dbReference type="GO" id="GO:0071040">
    <property type="term" value="P:nuclear polyadenylation-dependent antisense transcript catabolic process"/>
    <property type="evidence" value="ECO:0007669"/>
    <property type="project" value="TreeGrafter"/>
</dbReference>
<dbReference type="PANTHER" id="PTHR12124:SF47">
    <property type="entry name" value="EXOSOME COMPONENT 10"/>
    <property type="match status" value="1"/>
</dbReference>
<dbReference type="GO" id="GO:0003727">
    <property type="term" value="F:single-stranded RNA binding"/>
    <property type="evidence" value="ECO:0007669"/>
    <property type="project" value="TreeGrafter"/>
</dbReference>
<dbReference type="GO" id="GO:0071051">
    <property type="term" value="P:poly(A)-dependent snoRNA 3'-end processing"/>
    <property type="evidence" value="ECO:0007669"/>
    <property type="project" value="TreeGrafter"/>
</dbReference>
<dbReference type="CDD" id="cd06142">
    <property type="entry name" value="RNaseD_exo"/>
    <property type="match status" value="1"/>
</dbReference>
<dbReference type="InterPro" id="IPR002562">
    <property type="entry name" value="3'-5'_exonuclease_dom"/>
</dbReference>
<comment type="caution">
    <text evidence="4">The sequence shown here is derived from an EMBL/GenBank/DDBJ whole genome shotgun (WGS) entry which is preliminary data.</text>
</comment>
<dbReference type="InterPro" id="IPR036397">
    <property type="entry name" value="RNaseH_sf"/>
</dbReference>
<gene>
    <name evidence="4" type="primary">EXOSC10</name>
    <name evidence="4" type="ORF">SPIL2461_LOCUS20094</name>
</gene>
<dbReference type="GO" id="GO:0005730">
    <property type="term" value="C:nucleolus"/>
    <property type="evidence" value="ECO:0007669"/>
    <property type="project" value="TreeGrafter"/>
</dbReference>
<dbReference type="GO" id="GO:0071037">
    <property type="term" value="P:nuclear polyadenylation-dependent snRNA catabolic process"/>
    <property type="evidence" value="ECO:0007669"/>
    <property type="project" value="TreeGrafter"/>
</dbReference>
<keyword evidence="1" id="KW-0175">Coiled coil</keyword>
<reference evidence="4" key="1">
    <citation type="submission" date="2021-02" db="EMBL/GenBank/DDBJ databases">
        <authorList>
            <person name="Dougan E. K."/>
            <person name="Rhodes N."/>
            <person name="Thang M."/>
            <person name="Chan C."/>
        </authorList>
    </citation>
    <scope>NUCLEOTIDE SEQUENCE</scope>
</reference>
<dbReference type="InterPro" id="IPR012337">
    <property type="entry name" value="RNaseH-like_sf"/>
</dbReference>
<dbReference type="OrthoDB" id="441851at2759"/>
<accession>A0A812X470</accession>
<feature type="region of interest" description="Disordered" evidence="2">
    <location>
        <begin position="52"/>
        <end position="81"/>
    </location>
</feature>
<feature type="domain" description="3'-5' exonuclease" evidence="3">
    <location>
        <begin position="277"/>
        <end position="456"/>
    </location>
</feature>
<dbReference type="AlphaFoldDB" id="A0A812X470"/>
<dbReference type="EMBL" id="CAJNIZ010045069">
    <property type="protein sequence ID" value="CAE7709520.1"/>
    <property type="molecule type" value="Genomic_DNA"/>
</dbReference>
<dbReference type="GO" id="GO:0071038">
    <property type="term" value="P:TRAMP-dependent tRNA surveillance pathway"/>
    <property type="evidence" value="ECO:0007669"/>
    <property type="project" value="TreeGrafter"/>
</dbReference>
<dbReference type="InterPro" id="IPR045092">
    <property type="entry name" value="Rrp6-like"/>
</dbReference>
<dbReference type="GO" id="GO:0000467">
    <property type="term" value="P:exonucleolytic trimming to generate mature 3'-end of 5.8S rRNA from tricistronic rRNA transcript (SSU-rRNA, 5.8S rRNA, LSU-rRNA)"/>
    <property type="evidence" value="ECO:0007669"/>
    <property type="project" value="InterPro"/>
</dbReference>
<dbReference type="PANTHER" id="PTHR12124">
    <property type="entry name" value="POLYMYOSITIS/SCLERODERMA AUTOANTIGEN-RELATED"/>
    <property type="match status" value="1"/>
</dbReference>
<evidence type="ECO:0000256" key="2">
    <source>
        <dbReference type="SAM" id="MobiDB-lite"/>
    </source>
</evidence>
<dbReference type="GO" id="GO:0071039">
    <property type="term" value="P:nuclear polyadenylation-dependent CUT catabolic process"/>
    <property type="evidence" value="ECO:0007669"/>
    <property type="project" value="TreeGrafter"/>
</dbReference>
<protein>
    <submittedName>
        <fullName evidence="4">EXOSC10 protein</fullName>
    </submittedName>
</protein>
<dbReference type="GO" id="GO:0000176">
    <property type="term" value="C:nuclear exosome (RNase complex)"/>
    <property type="evidence" value="ECO:0007669"/>
    <property type="project" value="TreeGrafter"/>
</dbReference>
<keyword evidence="5" id="KW-1185">Reference proteome</keyword>
<sequence length="493" mass="54150">MRCQSLGTSASLSLQELPTAELLAAVRHDRMPELRQDDFVYSVLAHGPKQRAEVTWPPFPAKADRSPPKPHSPRQEALRRGGAAQLSTVSIQCCQALLDTRANVAEATLTSALRRGLGLAAAERPLMEALVQTPSAQLSWPLVAASAANCPAAVTWPKGREEPKYLQLLPQGADDTDGLAFTAAASSEECLPMLLEDGAVDEKVSLLEAWLLQLQAMPGYLPLASICIKQEQQSQLVLSFRTFKCTRSASAKGLLEGDQQASWQNLLKPAEVTSVSLKWAETLAEAQRELRFLEDDLSGQAAILGVDVECYADVVCTIQLATAKRTIVLDALQLHNHMADLVGQIFSNGSVLKLFHAPRNDLRWLWANFGIQVVNMFDTYTAAWLVEDASQEDKPAERGRSSLKGLCQRFLQIELDKTHQRSDWRLRPLPEEMLRYAARDAEVLLPLAKRLASMADSAGMLEECRQSCRKQQADVLGGEGISVELLDSQTMDA</sequence>
<name>A0A812X470_SYMPI</name>
<feature type="compositionally biased region" description="Basic and acidic residues" evidence="2">
    <location>
        <begin position="62"/>
        <end position="79"/>
    </location>
</feature>
<proteinExistence type="predicted"/>
<dbReference type="GO" id="GO:0071036">
    <property type="term" value="P:nuclear polyadenylation-dependent snoRNA catabolic process"/>
    <property type="evidence" value="ECO:0007669"/>
    <property type="project" value="TreeGrafter"/>
</dbReference>
<dbReference type="Proteomes" id="UP000649617">
    <property type="component" value="Unassembled WGS sequence"/>
</dbReference>
<dbReference type="GO" id="GO:0071044">
    <property type="term" value="P:histone mRNA catabolic process"/>
    <property type="evidence" value="ECO:0007669"/>
    <property type="project" value="TreeGrafter"/>
</dbReference>
<dbReference type="Gene3D" id="3.30.420.10">
    <property type="entry name" value="Ribonuclease H-like superfamily/Ribonuclease H"/>
    <property type="match status" value="1"/>
</dbReference>
<dbReference type="SUPFAM" id="SSF53098">
    <property type="entry name" value="Ribonuclease H-like"/>
    <property type="match status" value="1"/>
</dbReference>
<evidence type="ECO:0000313" key="4">
    <source>
        <dbReference type="EMBL" id="CAE7709520.1"/>
    </source>
</evidence>
<feature type="coiled-coil region" evidence="1">
    <location>
        <begin position="276"/>
        <end position="303"/>
    </location>
</feature>
<dbReference type="Pfam" id="PF01612">
    <property type="entry name" value="DNA_pol_A_exo1"/>
    <property type="match status" value="1"/>
</dbReference>